<sequence length="209" mass="22320">MSHLYSRKTGHVADRRAHVPMWSLALLALVLVLGLGRTPAAAQSNAPGSSNYTQQEIVDAGHRFFGNVSGGLASVIENAFKSYGEPNGYILGEEGSGALIAGARFGEGDLFTRNAGNHKVFWQGPSIGWDFGGDGARVMMLIYNLPNVEAMYQRFAGVNGSAYLIGGFGMTVLNNNNILVVPVKAGVGARLGLNIGYLKFTQQPTWNPF</sequence>
<comment type="caution">
    <text evidence="1">The sequence shown here is derived from an EMBL/GenBank/DDBJ whole genome shotgun (WGS) entry which is preliminary data.</text>
</comment>
<keyword evidence="2" id="KW-1185">Reference proteome</keyword>
<dbReference type="InterPro" id="IPR008325">
    <property type="entry name" value="EipA-like"/>
</dbReference>
<evidence type="ECO:0000313" key="2">
    <source>
        <dbReference type="Proteomes" id="UP000586722"/>
    </source>
</evidence>
<accession>A0A7X5F4V3</accession>
<gene>
    <name evidence="1" type="ORF">GWI72_16120</name>
</gene>
<dbReference type="EMBL" id="JAABLQ010000002">
    <property type="protein sequence ID" value="NBN79803.1"/>
    <property type="molecule type" value="Genomic_DNA"/>
</dbReference>
<protein>
    <submittedName>
        <fullName evidence="1">DUF1134 domain-containing protein</fullName>
    </submittedName>
</protein>
<organism evidence="1 2">
    <name type="scientific">Pannonibacter tanglangensis</name>
    <dbReference type="NCBI Taxonomy" id="2750084"/>
    <lineage>
        <taxon>Bacteria</taxon>
        <taxon>Pseudomonadati</taxon>
        <taxon>Pseudomonadota</taxon>
        <taxon>Alphaproteobacteria</taxon>
        <taxon>Hyphomicrobiales</taxon>
        <taxon>Stappiaceae</taxon>
        <taxon>Pannonibacter</taxon>
    </lineage>
</organism>
<name>A0A7X5F4V3_9HYPH</name>
<evidence type="ECO:0000313" key="1">
    <source>
        <dbReference type="EMBL" id="NBN79803.1"/>
    </source>
</evidence>
<dbReference type="Proteomes" id="UP000586722">
    <property type="component" value="Unassembled WGS sequence"/>
</dbReference>
<reference evidence="1 2" key="1">
    <citation type="submission" date="2020-01" db="EMBL/GenBank/DDBJ databases">
        <authorList>
            <person name="Peng S.Y."/>
            <person name="Li J."/>
            <person name="Wang M."/>
            <person name="Wang L."/>
            <person name="Wang C.Q."/>
            <person name="Wang J.R."/>
        </authorList>
    </citation>
    <scope>NUCLEOTIDE SEQUENCE [LARGE SCALE GENOMIC DNA]</scope>
    <source>
        <strain evidence="1 2">XCT-53</strain>
    </source>
</reference>
<proteinExistence type="predicted"/>
<dbReference type="AlphaFoldDB" id="A0A7X5F4V3"/>
<dbReference type="Pfam" id="PF06577">
    <property type="entry name" value="EipA"/>
    <property type="match status" value="1"/>
</dbReference>
<dbReference type="PIRSF" id="PIRSF033924">
    <property type="entry name" value="UCP033924"/>
    <property type="match status" value="1"/>
</dbReference>